<dbReference type="InterPro" id="IPR011486">
    <property type="entry name" value="BBP2"/>
</dbReference>
<dbReference type="RefSeq" id="WP_286652030.1">
    <property type="nucleotide sequence ID" value="NZ_JACAGK010000056.1"/>
</dbReference>
<accession>A0ABT7NRU0</accession>
<reference evidence="1" key="2">
    <citation type="journal article" date="2022" name="Sci. Total Environ.">
        <title>Prevalence, transmission, and molecular epidemiology of tet(X)-positive bacteria among humans, animals, and environmental niches in China: An epidemiological, and genomic-based study.</title>
        <authorList>
            <person name="Dong N."/>
            <person name="Zeng Y."/>
            <person name="Cai C."/>
            <person name="Sun C."/>
            <person name="Lu J."/>
            <person name="Liu C."/>
            <person name="Zhou H."/>
            <person name="Sun Q."/>
            <person name="Shu L."/>
            <person name="Wang H."/>
            <person name="Wang Y."/>
            <person name="Wang S."/>
            <person name="Wu C."/>
            <person name="Chan E.W."/>
            <person name="Chen G."/>
            <person name="Shen Z."/>
            <person name="Chen S."/>
            <person name="Zhang R."/>
        </authorList>
    </citation>
    <scope>NUCLEOTIDE SEQUENCE</scope>
    <source>
        <strain evidence="1">R1692</strain>
    </source>
</reference>
<sequence length="359" mass="40689">MEIKGWLAGLCCFSATALYAQEDKDSLQNKLRINGYLEAYYTYDFQKPSNHEKAAFIYSNNRSDEVSVNLAMLRATYQSERVRSQVAFATGSYMNANYSAEHGVYKMIYEANVGYKLSPKSNFWIDAGIMPSHIGPESAIGTDNISLTRSISAENSPYFETGAKLSYQTPNEKWSLAILALNGWQRIQLPESSQGLSLGHQVQYKPSERVLLNSSSYIGNEGLDSLRIFHDFFIQVDATDRLRFLGLFDYAIQHQSNDDDVANYWTVGLQALYKLLENLNINARVEYFNDADAILFGSLAPKPSEIVGISSGFDLHLFDGLFWRTEFRYLHSDAEIFKHKADQYKSANGNLTTALCWRF</sequence>
<gene>
    <name evidence="1" type="ORF">HX018_16055</name>
</gene>
<reference evidence="1" key="1">
    <citation type="submission" date="2020-06" db="EMBL/GenBank/DDBJ databases">
        <authorList>
            <person name="Dong N."/>
        </authorList>
    </citation>
    <scope>NUCLEOTIDE SEQUENCE</scope>
    <source>
        <strain evidence="1">R1692</strain>
    </source>
</reference>
<dbReference type="Pfam" id="PF07642">
    <property type="entry name" value="BBP2"/>
    <property type="match status" value="1"/>
</dbReference>
<dbReference type="SUPFAM" id="SSF56935">
    <property type="entry name" value="Porins"/>
    <property type="match status" value="1"/>
</dbReference>
<protein>
    <submittedName>
        <fullName evidence="1">Porin</fullName>
    </submittedName>
</protein>
<organism evidence="1 2">
    <name type="scientific">Sphingobacterium hotanense</name>
    <dbReference type="NCBI Taxonomy" id="649196"/>
    <lineage>
        <taxon>Bacteria</taxon>
        <taxon>Pseudomonadati</taxon>
        <taxon>Bacteroidota</taxon>
        <taxon>Sphingobacteriia</taxon>
        <taxon>Sphingobacteriales</taxon>
        <taxon>Sphingobacteriaceae</taxon>
        <taxon>Sphingobacterium</taxon>
    </lineage>
</organism>
<name>A0ABT7NRU0_9SPHI</name>
<keyword evidence="2" id="KW-1185">Reference proteome</keyword>
<comment type="caution">
    <text evidence="1">The sequence shown here is derived from an EMBL/GenBank/DDBJ whole genome shotgun (WGS) entry which is preliminary data.</text>
</comment>
<evidence type="ECO:0000313" key="1">
    <source>
        <dbReference type="EMBL" id="MDM1049753.1"/>
    </source>
</evidence>
<dbReference type="EMBL" id="JACAGK010000056">
    <property type="protein sequence ID" value="MDM1049753.1"/>
    <property type="molecule type" value="Genomic_DNA"/>
</dbReference>
<proteinExistence type="predicted"/>
<dbReference type="Proteomes" id="UP001170954">
    <property type="component" value="Unassembled WGS sequence"/>
</dbReference>
<evidence type="ECO:0000313" key="2">
    <source>
        <dbReference type="Proteomes" id="UP001170954"/>
    </source>
</evidence>